<keyword evidence="1" id="KW-0732">Signal</keyword>
<evidence type="ECO:0000256" key="1">
    <source>
        <dbReference type="SAM" id="SignalP"/>
    </source>
</evidence>
<comment type="caution">
    <text evidence="2">The sequence shown here is derived from an EMBL/GenBank/DDBJ whole genome shotgun (WGS) entry which is preliminary data.</text>
</comment>
<evidence type="ECO:0008006" key="4">
    <source>
        <dbReference type="Google" id="ProtNLM"/>
    </source>
</evidence>
<evidence type="ECO:0000313" key="2">
    <source>
        <dbReference type="EMBL" id="KAK7887062.1"/>
    </source>
</evidence>
<evidence type="ECO:0000313" key="3">
    <source>
        <dbReference type="Proteomes" id="UP001460270"/>
    </source>
</evidence>
<organism evidence="2 3">
    <name type="scientific">Mugilogobius chulae</name>
    <name type="common">yellowstripe goby</name>
    <dbReference type="NCBI Taxonomy" id="88201"/>
    <lineage>
        <taxon>Eukaryota</taxon>
        <taxon>Metazoa</taxon>
        <taxon>Chordata</taxon>
        <taxon>Craniata</taxon>
        <taxon>Vertebrata</taxon>
        <taxon>Euteleostomi</taxon>
        <taxon>Actinopterygii</taxon>
        <taxon>Neopterygii</taxon>
        <taxon>Teleostei</taxon>
        <taxon>Neoteleostei</taxon>
        <taxon>Acanthomorphata</taxon>
        <taxon>Gobiaria</taxon>
        <taxon>Gobiiformes</taxon>
        <taxon>Gobioidei</taxon>
        <taxon>Gobiidae</taxon>
        <taxon>Gobionellinae</taxon>
        <taxon>Mugilogobius</taxon>
    </lineage>
</organism>
<gene>
    <name evidence="2" type="ORF">WMY93_026683</name>
</gene>
<dbReference type="AlphaFoldDB" id="A0AAW0N507"/>
<accession>A0AAW0N507</accession>
<dbReference type="Proteomes" id="UP001460270">
    <property type="component" value="Unassembled WGS sequence"/>
</dbReference>
<keyword evidence="3" id="KW-1185">Reference proteome</keyword>
<proteinExistence type="predicted"/>
<reference evidence="3" key="1">
    <citation type="submission" date="2024-04" db="EMBL/GenBank/DDBJ databases">
        <title>Salinicola lusitanus LLJ914,a marine bacterium isolated from the Okinawa Trough.</title>
        <authorList>
            <person name="Li J."/>
        </authorList>
    </citation>
    <scope>NUCLEOTIDE SEQUENCE [LARGE SCALE GENOMIC DNA]</scope>
</reference>
<name>A0AAW0N507_9GOBI</name>
<dbReference type="EMBL" id="JBBPFD010000019">
    <property type="protein sequence ID" value="KAK7887062.1"/>
    <property type="molecule type" value="Genomic_DNA"/>
</dbReference>
<feature type="chain" id="PRO_5043351108" description="Cation/H+ exchanger domain-containing protein" evidence="1">
    <location>
        <begin position="23"/>
        <end position="159"/>
    </location>
</feature>
<feature type="signal peptide" evidence="1">
    <location>
        <begin position="1"/>
        <end position="22"/>
    </location>
</feature>
<sequence length="159" mass="17488">MATRTVVLWLAVLVLLEGSVLHSLVRASTSNSASTPDVIKERTNETSPGHHKKPFPVLGLNYEHVQRPFEISLWVLLASLMKLGFHLIPRLSNIVPESCLLIVVGLLWGVSSDLLEKKSRRPGGSSGGFRGDSHNELLHILVFGESCSMMLSLWCCTIC</sequence>
<protein>
    <recommendedName>
        <fullName evidence="4">Cation/H+ exchanger domain-containing protein</fullName>
    </recommendedName>
</protein>